<dbReference type="SUPFAM" id="SSF55961">
    <property type="entry name" value="Bet v1-like"/>
    <property type="match status" value="1"/>
</dbReference>
<dbReference type="InterPro" id="IPR013538">
    <property type="entry name" value="ASHA1/2-like_C"/>
</dbReference>
<dbReference type="CDD" id="cd07814">
    <property type="entry name" value="SRPBCC_CalC_Aha1-like"/>
    <property type="match status" value="1"/>
</dbReference>
<dbReference type="EMBL" id="NPEF02000016">
    <property type="protein sequence ID" value="MDV6236714.1"/>
    <property type="molecule type" value="Genomic_DNA"/>
</dbReference>
<reference evidence="4" key="1">
    <citation type="submission" date="2017-07" db="EMBL/GenBank/DDBJ databases">
        <title>Leptospira spp. isolated from tropical soils.</title>
        <authorList>
            <person name="Thibeaux R."/>
            <person name="Iraola G."/>
            <person name="Ferres I."/>
            <person name="Bierque E."/>
            <person name="Girault D."/>
            <person name="Soupe-Gilbert M.-E."/>
            <person name="Picardeau M."/>
            <person name="Goarant C."/>
        </authorList>
    </citation>
    <scope>NUCLEOTIDE SEQUENCE [LARGE SCALE GENOMIC DNA]</scope>
    <source>
        <strain evidence="4">ATI7-C-A5</strain>
    </source>
</reference>
<comment type="caution">
    <text evidence="4">The sequence shown here is derived from an EMBL/GenBank/DDBJ whole genome shotgun (WGS) entry which is preliminary data.</text>
</comment>
<dbReference type="EMBL" id="NPEF01000017">
    <property type="protein sequence ID" value="PJZ94378.1"/>
    <property type="molecule type" value="Genomic_DNA"/>
</dbReference>
<dbReference type="RefSeq" id="WP_100746059.1">
    <property type="nucleotide sequence ID" value="NZ_NPEF02000016.1"/>
</dbReference>
<evidence type="ECO:0000313" key="3">
    <source>
        <dbReference type="EMBL" id="MDV6236714.1"/>
    </source>
</evidence>
<protein>
    <submittedName>
        <fullName evidence="4">ATPase</fullName>
    </submittedName>
    <submittedName>
        <fullName evidence="3">SRPBCC domain-containing protein</fullName>
    </submittedName>
</protein>
<evidence type="ECO:0000313" key="4">
    <source>
        <dbReference type="EMBL" id="PJZ94378.1"/>
    </source>
</evidence>
<evidence type="ECO:0000256" key="1">
    <source>
        <dbReference type="ARBA" id="ARBA00006817"/>
    </source>
</evidence>
<dbReference type="AlphaFoldDB" id="A0A2N0BCV5"/>
<organism evidence="4">
    <name type="scientific">Leptospira ellisii</name>
    <dbReference type="NCBI Taxonomy" id="2023197"/>
    <lineage>
        <taxon>Bacteria</taxon>
        <taxon>Pseudomonadati</taxon>
        <taxon>Spirochaetota</taxon>
        <taxon>Spirochaetia</taxon>
        <taxon>Leptospirales</taxon>
        <taxon>Leptospiraceae</taxon>
        <taxon>Leptospira</taxon>
    </lineage>
</organism>
<accession>A0A2N0BNG1</accession>
<proteinExistence type="inferred from homology"/>
<sequence>MNKLDETKNELVIVRIFDAPRELVFKAWTEPERLMSWWGPKDFTSPGCKLEPHVGGKYHFGMLSAEGQEFWSTGKFLEFVPPEKIVFTDHFADKDGNPVPASYYGIPDFPEELIVSVHFEEFEGKTKMTLRHAGLPAGEMSEMTGAGWNQSFDKLEETLSRK</sequence>
<keyword evidence="5" id="KW-1185">Reference proteome</keyword>
<comment type="similarity">
    <text evidence="1">Belongs to the AHA1 family.</text>
</comment>
<dbReference type="InterPro" id="IPR023393">
    <property type="entry name" value="START-like_dom_sf"/>
</dbReference>
<feature type="domain" description="Activator of Hsp90 ATPase homologue 1/2-like C-terminal" evidence="2">
    <location>
        <begin position="18"/>
        <end position="159"/>
    </location>
</feature>
<dbReference type="Pfam" id="PF08327">
    <property type="entry name" value="AHSA1"/>
    <property type="match status" value="1"/>
</dbReference>
<evidence type="ECO:0000313" key="5">
    <source>
        <dbReference type="Proteomes" id="UP000232122"/>
    </source>
</evidence>
<name>A0A2N0BCV5_9LEPT</name>
<reference evidence="3 5" key="2">
    <citation type="journal article" date="2018" name="Microb. Genom.">
        <title>Deciphering the unexplored Leptospira diversity from soils uncovers genomic evolution to virulence.</title>
        <authorList>
            <person name="Thibeaux R."/>
            <person name="Iraola G."/>
            <person name="Ferres I."/>
            <person name="Bierque E."/>
            <person name="Girault D."/>
            <person name="Soupe-Gilbert M.E."/>
            <person name="Picardeau M."/>
            <person name="Goarant C."/>
        </authorList>
    </citation>
    <scope>NUCLEOTIDE SEQUENCE [LARGE SCALE GENOMIC DNA]</scope>
    <source>
        <strain evidence="3 5">ATI7-C-A5</strain>
    </source>
</reference>
<dbReference type="Gene3D" id="3.30.530.20">
    <property type="match status" value="1"/>
</dbReference>
<gene>
    <name evidence="3" type="ORF">CH379_013875</name>
    <name evidence="4" type="ORF">CH379_02910</name>
</gene>
<accession>A0A2N0BCV5</accession>
<evidence type="ECO:0000259" key="2">
    <source>
        <dbReference type="Pfam" id="PF08327"/>
    </source>
</evidence>
<dbReference type="OrthoDB" id="118413at2"/>
<reference evidence="3" key="3">
    <citation type="submission" date="2023-10" db="EMBL/GenBank/DDBJ databases">
        <authorList>
            <person name="Picardeau M."/>
            <person name="Thibeaux R."/>
        </authorList>
    </citation>
    <scope>NUCLEOTIDE SEQUENCE</scope>
    <source>
        <strain evidence="3">ATI7-C-A5</strain>
    </source>
</reference>
<dbReference type="Proteomes" id="UP000232122">
    <property type="component" value="Unassembled WGS sequence"/>
</dbReference>